<evidence type="ECO:0000256" key="4">
    <source>
        <dbReference type="SAM" id="SignalP"/>
    </source>
</evidence>
<feature type="signal peptide" evidence="4">
    <location>
        <begin position="1"/>
        <end position="24"/>
    </location>
</feature>
<dbReference type="Proteomes" id="UP000186804">
    <property type="component" value="Unassembled WGS sequence"/>
</dbReference>
<dbReference type="SUPFAM" id="SSF82895">
    <property type="entry name" value="TSP-1 type 1 repeat"/>
    <property type="match status" value="3"/>
</dbReference>
<dbReference type="InterPro" id="IPR039942">
    <property type="entry name" value="SBSPO"/>
</dbReference>
<evidence type="ECO:0000313" key="7">
    <source>
        <dbReference type="Proteomes" id="UP000186804"/>
    </source>
</evidence>
<dbReference type="RefSeq" id="XP_067067210.1">
    <property type="nucleotide sequence ID" value="XM_067212000.1"/>
</dbReference>
<dbReference type="Pfam" id="PF19028">
    <property type="entry name" value="TSP1_spondin"/>
    <property type="match status" value="1"/>
</dbReference>
<accession>A0A1J4MI05</accession>
<sequence length="514" mass="56504">MKAHSLVLTIFLGVFLFCNSFSEASCPWYNKTIKGLFCWNANGLLWWKANSWQECRARCVSGIYTEIISCGHWTWDSNGGMCTLRNSDTHCIEDAYGVVAGDNSVSPTGSCSTTCTVGEWSSWSSTCIPNVYGGITYRNRSIIQQPLYPLEQCPHLYELVNCGPSNWGGLSPDSLSSENSALPYVESGAVAQSAVNTNFPNSACPMFDIGLLGWGCSFDQNKDFGNTVVTLANTWIECLKSCNLSNCSYFSSQTNDNGTSTCYLVYGDVGCYFHALGWVSGSGNTLVLDSNNMNNYEECNINCVLGEWTPWSGCNNALCEQGRGYSHRSRQILTLPRGGGAPCGPTTETKECSSNIFTCNTQNCIVGEWGSWSSCTSYAGGVQMRNRAIQVPPNIGGKICQSIFQLSSDNCNSESQNQCGKSQWSEWSICSKTCGSGIQKRTRTNAPTSCPPVQYTSCNTQECEELPIYDPYNSNKVFPQFSPSQINAQFNRICLISEYANTDEELLILYNLYN</sequence>
<dbReference type="Gene3D" id="2.20.100.10">
    <property type="entry name" value="Thrombospondin type-1 (TSP1) repeat"/>
    <property type="match status" value="4"/>
</dbReference>
<dbReference type="AlphaFoldDB" id="A0A1J4MI05"/>
<dbReference type="InterPro" id="IPR000884">
    <property type="entry name" value="TSP1_rpt"/>
</dbReference>
<dbReference type="InterPro" id="IPR036383">
    <property type="entry name" value="TSP1_rpt_sf"/>
</dbReference>
<evidence type="ECO:0000313" key="6">
    <source>
        <dbReference type="EMBL" id="OII73840.1"/>
    </source>
</evidence>
<dbReference type="Pfam" id="PF00090">
    <property type="entry name" value="TSP_1"/>
    <property type="match status" value="2"/>
</dbReference>
<keyword evidence="2" id="KW-1015">Disulfide bond</keyword>
<dbReference type="InterPro" id="IPR044004">
    <property type="entry name" value="TSP1_spondin_dom"/>
</dbReference>
<evidence type="ECO:0000256" key="2">
    <source>
        <dbReference type="ARBA" id="ARBA00023157"/>
    </source>
</evidence>
<reference evidence="6 7" key="1">
    <citation type="submission" date="2016-10" db="EMBL/GenBank/DDBJ databases">
        <title>Reductive evolution of mitochondrial metabolism and differential evolution of invasion-related proteins in Cryptosporidium.</title>
        <authorList>
            <person name="Liu S."/>
            <person name="Roellig D.M."/>
            <person name="Guo Y."/>
            <person name="Li N."/>
            <person name="Frace M.A."/>
            <person name="Tang K."/>
            <person name="Zhang L."/>
            <person name="Feng Y."/>
            <person name="Xiao L."/>
        </authorList>
    </citation>
    <scope>NUCLEOTIDE SEQUENCE [LARGE SCALE GENOMIC DNA]</scope>
    <source>
        <strain evidence="6">30847</strain>
    </source>
</reference>
<evidence type="ECO:0000259" key="5">
    <source>
        <dbReference type="Pfam" id="PF19028"/>
    </source>
</evidence>
<feature type="chain" id="PRO_5012746397" evidence="4">
    <location>
        <begin position="25"/>
        <end position="514"/>
    </location>
</feature>
<evidence type="ECO:0000256" key="1">
    <source>
        <dbReference type="ARBA" id="ARBA00022729"/>
    </source>
</evidence>
<dbReference type="PROSITE" id="PS50092">
    <property type="entry name" value="TSP1"/>
    <property type="match status" value="3"/>
</dbReference>
<keyword evidence="3" id="KW-0325">Glycoprotein</keyword>
<protein>
    <submittedName>
        <fullName evidence="6">Thrombospondin type 1 domain-containing protein</fullName>
    </submittedName>
</protein>
<dbReference type="EMBL" id="LRBS01000100">
    <property type="protein sequence ID" value="OII73840.1"/>
    <property type="molecule type" value="Genomic_DNA"/>
</dbReference>
<feature type="domain" description="Spondin-like TSP1" evidence="5">
    <location>
        <begin position="303"/>
        <end position="355"/>
    </location>
</feature>
<name>A0A1J4MI05_9CRYT</name>
<gene>
    <name evidence="6" type="ORF">cand_017660</name>
</gene>
<comment type="caution">
    <text evidence="6">The sequence shown here is derived from an EMBL/GenBank/DDBJ whole genome shotgun (WGS) entry which is preliminary data.</text>
</comment>
<evidence type="ECO:0000256" key="3">
    <source>
        <dbReference type="ARBA" id="ARBA00023180"/>
    </source>
</evidence>
<dbReference type="PANTHER" id="PTHR20920:SF5">
    <property type="entry name" value="SMB DOMAIN-CONTAINING PROTEIN"/>
    <property type="match status" value="1"/>
</dbReference>
<dbReference type="OrthoDB" id="347314at2759"/>
<dbReference type="VEuPathDB" id="CryptoDB:cand_017660"/>
<dbReference type="PANTHER" id="PTHR20920">
    <property type="entry name" value="RPE-SPONDIN"/>
    <property type="match status" value="1"/>
</dbReference>
<keyword evidence="7" id="KW-1185">Reference proteome</keyword>
<proteinExistence type="predicted"/>
<dbReference type="GeneID" id="92365951"/>
<dbReference type="SMART" id="SM00209">
    <property type="entry name" value="TSP1"/>
    <property type="match status" value="3"/>
</dbReference>
<keyword evidence="1 4" id="KW-0732">Signal</keyword>
<organism evidence="6 7">
    <name type="scientific">Cryptosporidium andersoni</name>
    <dbReference type="NCBI Taxonomy" id="117008"/>
    <lineage>
        <taxon>Eukaryota</taxon>
        <taxon>Sar</taxon>
        <taxon>Alveolata</taxon>
        <taxon>Apicomplexa</taxon>
        <taxon>Conoidasida</taxon>
        <taxon>Coccidia</taxon>
        <taxon>Eucoccidiorida</taxon>
        <taxon>Eimeriorina</taxon>
        <taxon>Cryptosporidiidae</taxon>
        <taxon>Cryptosporidium</taxon>
    </lineage>
</organism>